<protein>
    <submittedName>
        <fullName evidence="1">Uncharacterized protein</fullName>
    </submittedName>
</protein>
<gene>
    <name evidence="1" type="ORF">ACFFQ6_28960</name>
</gene>
<evidence type="ECO:0000313" key="1">
    <source>
        <dbReference type="EMBL" id="MFB9783732.1"/>
    </source>
</evidence>
<reference evidence="1 2" key="1">
    <citation type="submission" date="2024-09" db="EMBL/GenBank/DDBJ databases">
        <authorList>
            <person name="Sun Q."/>
            <person name="Mori K."/>
        </authorList>
    </citation>
    <scope>NUCLEOTIDE SEQUENCE [LARGE SCALE GENOMIC DNA]</scope>
    <source>
        <strain evidence="1 2">JCM 11411</strain>
    </source>
</reference>
<dbReference type="EMBL" id="JBHMAS010000080">
    <property type="protein sequence ID" value="MFB9783732.1"/>
    <property type="molecule type" value="Genomic_DNA"/>
</dbReference>
<keyword evidence="2" id="KW-1185">Reference proteome</keyword>
<dbReference type="Proteomes" id="UP001589587">
    <property type="component" value="Unassembled WGS sequence"/>
</dbReference>
<comment type="caution">
    <text evidence="1">The sequence shown here is derived from an EMBL/GenBank/DDBJ whole genome shotgun (WGS) entry which is preliminary data.</text>
</comment>
<evidence type="ECO:0000313" key="2">
    <source>
        <dbReference type="Proteomes" id="UP001589587"/>
    </source>
</evidence>
<accession>A0ABV5XML7</accession>
<organism evidence="1 2">
    <name type="scientific">Rhodococcus baikonurensis</name>
    <dbReference type="NCBI Taxonomy" id="172041"/>
    <lineage>
        <taxon>Bacteria</taxon>
        <taxon>Bacillati</taxon>
        <taxon>Actinomycetota</taxon>
        <taxon>Actinomycetes</taxon>
        <taxon>Mycobacteriales</taxon>
        <taxon>Nocardiaceae</taxon>
        <taxon>Rhodococcus</taxon>
        <taxon>Rhodococcus erythropolis group</taxon>
    </lineage>
</organism>
<sequence>MTKASSFLFQAQDLASDDDAPRLRSALTAARECEQRGGPYPDEVQEAAQLAYELLEIAAPEVVAELGPPSWSA</sequence>
<dbReference type="RefSeq" id="WP_075835736.1">
    <property type="nucleotide sequence ID" value="NZ_JBHMAS010000080.1"/>
</dbReference>
<proteinExistence type="predicted"/>
<name>A0ABV5XML7_9NOCA</name>